<name>A0A0R3RKD3_9BILA</name>
<evidence type="ECO:0000313" key="4">
    <source>
        <dbReference type="Proteomes" id="UP000050640"/>
    </source>
</evidence>
<dbReference type="InterPro" id="IPR035976">
    <property type="entry name" value="Sushi/SCR/CCP_sf"/>
</dbReference>
<keyword evidence="1" id="KW-1015">Disulfide bond</keyword>
<organism evidence="4 5">
    <name type="scientific">Elaeophora elaphi</name>
    <dbReference type="NCBI Taxonomy" id="1147741"/>
    <lineage>
        <taxon>Eukaryota</taxon>
        <taxon>Metazoa</taxon>
        <taxon>Ecdysozoa</taxon>
        <taxon>Nematoda</taxon>
        <taxon>Chromadorea</taxon>
        <taxon>Rhabditida</taxon>
        <taxon>Spirurina</taxon>
        <taxon>Spiruromorpha</taxon>
        <taxon>Filarioidea</taxon>
        <taxon>Onchocercidae</taxon>
        <taxon>Elaeophora</taxon>
    </lineage>
</organism>
<protein>
    <submittedName>
        <fullName evidence="5">Sushi domain-containing protein</fullName>
    </submittedName>
</protein>
<dbReference type="AlphaFoldDB" id="A0A0R3RKD3"/>
<evidence type="ECO:0000313" key="5">
    <source>
        <dbReference type="WBParaSite" id="EEL_0000194201-mRNA-1"/>
    </source>
</evidence>
<proteinExistence type="predicted"/>
<dbReference type="Proteomes" id="UP000050640">
    <property type="component" value="Unplaced"/>
</dbReference>
<dbReference type="Gene3D" id="2.10.70.10">
    <property type="entry name" value="Complement Module, domain 1"/>
    <property type="match status" value="1"/>
</dbReference>
<keyword evidence="4" id="KW-1185">Reference proteome</keyword>
<sequence>MVASSEKTSHSGTLEDLNSYLFSQFYYYFRLININANEECAFFQQHIAPCPPPKLSIPYIAYKPEVINLKELKYPHGTVAMLICPANHYLEVEGSRWRICKNGTWSGPFGQCKPLGT</sequence>
<accession>A0A0R3RKD3</accession>
<keyword evidence="2" id="KW-0768">Sushi</keyword>
<evidence type="ECO:0000256" key="1">
    <source>
        <dbReference type="ARBA" id="ARBA00023157"/>
    </source>
</evidence>
<dbReference type="CDD" id="cd00033">
    <property type="entry name" value="CCP"/>
    <property type="match status" value="1"/>
</dbReference>
<dbReference type="Pfam" id="PF00084">
    <property type="entry name" value="Sushi"/>
    <property type="match status" value="1"/>
</dbReference>
<evidence type="ECO:0000256" key="2">
    <source>
        <dbReference type="PROSITE-ProRule" id="PRU00302"/>
    </source>
</evidence>
<dbReference type="SUPFAM" id="SSF57535">
    <property type="entry name" value="Complement control module/SCR domain"/>
    <property type="match status" value="1"/>
</dbReference>
<dbReference type="WBParaSite" id="EEL_0000194201-mRNA-1">
    <property type="protein sequence ID" value="EEL_0000194201-mRNA-1"/>
    <property type="gene ID" value="EEL_0000194201"/>
</dbReference>
<reference evidence="5" key="1">
    <citation type="submission" date="2017-02" db="UniProtKB">
        <authorList>
            <consortium name="WormBaseParasite"/>
        </authorList>
    </citation>
    <scope>IDENTIFICATION</scope>
</reference>
<dbReference type="InterPro" id="IPR000436">
    <property type="entry name" value="Sushi_SCR_CCP_dom"/>
</dbReference>
<comment type="caution">
    <text evidence="2">Lacks conserved residue(s) required for the propagation of feature annotation.</text>
</comment>
<feature type="domain" description="Sushi" evidence="3">
    <location>
        <begin position="48"/>
        <end position="114"/>
    </location>
</feature>
<evidence type="ECO:0000259" key="3">
    <source>
        <dbReference type="PROSITE" id="PS50923"/>
    </source>
</evidence>
<dbReference type="PROSITE" id="PS50923">
    <property type="entry name" value="SUSHI"/>
    <property type="match status" value="1"/>
</dbReference>